<evidence type="ECO:0000256" key="2">
    <source>
        <dbReference type="ARBA" id="ARBA00022857"/>
    </source>
</evidence>
<sequence>MSQFNAAQLLSVEGLVVVLTGGGTGMLSRAPYCHNVHVTDYFHLPGLGRSAALALAENGAAKVFILGRRVEVLQETVSLSKKDTIIPVQADITSKDSLQAAYETVAAQAEHVDLLIANSGYGGLPMSPLGPKPDGSIPSLLEFRDHLWSSPEDDFGKLTEINVKGTFFTVVAFLPLLNAANERRPAPVKDRPAAPTAQVIIVGSVAAHFRNVPYSIAYNISKGAVHHLIKTLSNIFTPYKIRVNGTAPGLFPSEMTTIAFGITESSASDGALPKSVFPPGRAGRHEEFAGLVLWMASPSGAYANGNITIIDGGWLSTSSSC</sequence>
<dbReference type="PANTHER" id="PTHR43618">
    <property type="entry name" value="7-ALPHA-HYDROXYSTEROID DEHYDROGENASE"/>
    <property type="match status" value="1"/>
</dbReference>
<evidence type="ECO:0000313" key="5">
    <source>
        <dbReference type="Proteomes" id="UP000253845"/>
    </source>
</evidence>
<dbReference type="Proteomes" id="UP000253845">
    <property type="component" value="Unassembled WGS sequence"/>
</dbReference>
<name>A0A370CEE6_ASPNG</name>
<organism evidence="4 5">
    <name type="scientific">Aspergillus niger ATCC 13496</name>
    <dbReference type="NCBI Taxonomy" id="1353008"/>
    <lineage>
        <taxon>Eukaryota</taxon>
        <taxon>Fungi</taxon>
        <taxon>Dikarya</taxon>
        <taxon>Ascomycota</taxon>
        <taxon>Pezizomycotina</taxon>
        <taxon>Eurotiomycetes</taxon>
        <taxon>Eurotiomycetidae</taxon>
        <taxon>Eurotiales</taxon>
        <taxon>Aspergillaceae</taxon>
        <taxon>Aspergillus</taxon>
        <taxon>Aspergillus subgen. Circumdati</taxon>
    </lineage>
</organism>
<dbReference type="Gene3D" id="3.40.50.720">
    <property type="entry name" value="NAD(P)-binding Rossmann-like Domain"/>
    <property type="match status" value="1"/>
</dbReference>
<accession>A0A370CEE6</accession>
<dbReference type="InterPro" id="IPR036291">
    <property type="entry name" value="NAD(P)-bd_dom_sf"/>
</dbReference>
<dbReference type="CDD" id="cd05233">
    <property type="entry name" value="SDR_c"/>
    <property type="match status" value="1"/>
</dbReference>
<reference evidence="4 5" key="1">
    <citation type="submission" date="2018-07" db="EMBL/GenBank/DDBJ databases">
        <title>Section-level genome sequencing of Aspergillus section Nigri to investigate inter- and intra-species variation.</title>
        <authorList>
            <consortium name="DOE Joint Genome Institute"/>
            <person name="Vesth T.C."/>
            <person name="Nybo J.L."/>
            <person name="Theobald S."/>
            <person name="Frisvad J.C."/>
            <person name="Larsen T.O."/>
            <person name="Nielsen K.F."/>
            <person name="Hoof J.B."/>
            <person name="Brandl J."/>
            <person name="Salamov A."/>
            <person name="Riley R."/>
            <person name="Gladden J.M."/>
            <person name="Phatale P."/>
            <person name="Nielsen M.T."/>
            <person name="Lyhne E.K."/>
            <person name="Kogle M.E."/>
            <person name="Strasser K."/>
            <person name="McDonnell E."/>
            <person name="Barry K."/>
            <person name="Clum A."/>
            <person name="Chen C."/>
            <person name="Nolan M."/>
            <person name="Sandor L."/>
            <person name="Kuo A."/>
            <person name="Lipzen A."/>
            <person name="Hainaut M."/>
            <person name="Drula E."/>
            <person name="Tsang A."/>
            <person name="Magnuson J.K."/>
            <person name="Henrissat B."/>
            <person name="Wiebenga A."/>
            <person name="Simmons B.A."/>
            <person name="Makela M.R."/>
            <person name="De vries R.P."/>
            <person name="Grigoriev I.V."/>
            <person name="Mortensen U.H."/>
            <person name="Baker S.E."/>
            <person name="Andersen M.R."/>
        </authorList>
    </citation>
    <scope>NUCLEOTIDE SEQUENCE [LARGE SCALE GENOMIC DNA]</scope>
    <source>
        <strain evidence="4 5">ATCC 13496</strain>
    </source>
</reference>
<dbReference type="InterPro" id="IPR052178">
    <property type="entry name" value="Sec_Metab_Biosynth_SDR"/>
</dbReference>
<dbReference type="Pfam" id="PF00106">
    <property type="entry name" value="adh_short"/>
    <property type="match status" value="1"/>
</dbReference>
<protein>
    <submittedName>
        <fullName evidence="4">Short chain dehydrogenase</fullName>
    </submittedName>
</protein>
<dbReference type="PANTHER" id="PTHR43618:SF18">
    <property type="entry name" value="SHORT CHAIN DEHYDROGENASE_REDUCTASE FAMILY (AFU_ORTHOLOGUE AFUA_5G12480)"/>
    <property type="match status" value="1"/>
</dbReference>
<dbReference type="AlphaFoldDB" id="A0A370CEE6"/>
<comment type="similarity">
    <text evidence="1">Belongs to the short-chain dehydrogenases/reductases (SDR) family.</text>
</comment>
<dbReference type="PROSITE" id="PS00061">
    <property type="entry name" value="ADH_SHORT"/>
    <property type="match status" value="1"/>
</dbReference>
<dbReference type="VEuPathDB" id="FungiDB:M747DRAFT_424"/>
<dbReference type="GO" id="GO:0044550">
    <property type="term" value="P:secondary metabolite biosynthetic process"/>
    <property type="evidence" value="ECO:0007669"/>
    <property type="project" value="UniProtKB-ARBA"/>
</dbReference>
<dbReference type="InterPro" id="IPR020904">
    <property type="entry name" value="Sc_DH/Rdtase_CS"/>
</dbReference>
<evidence type="ECO:0000313" key="4">
    <source>
        <dbReference type="EMBL" id="RDH25521.1"/>
    </source>
</evidence>
<dbReference type="EMBL" id="KZ851899">
    <property type="protein sequence ID" value="RDH25521.1"/>
    <property type="molecule type" value="Genomic_DNA"/>
</dbReference>
<evidence type="ECO:0000256" key="1">
    <source>
        <dbReference type="ARBA" id="ARBA00006484"/>
    </source>
</evidence>
<dbReference type="GO" id="GO:0016491">
    <property type="term" value="F:oxidoreductase activity"/>
    <property type="evidence" value="ECO:0007669"/>
    <property type="project" value="UniProtKB-KW"/>
</dbReference>
<gene>
    <name evidence="4" type="ORF">M747DRAFT_424</name>
</gene>
<proteinExistence type="inferred from homology"/>
<dbReference type="SUPFAM" id="SSF51735">
    <property type="entry name" value="NAD(P)-binding Rossmann-fold domains"/>
    <property type="match status" value="1"/>
</dbReference>
<keyword evidence="2" id="KW-0521">NADP</keyword>
<evidence type="ECO:0000256" key="3">
    <source>
        <dbReference type="ARBA" id="ARBA00023002"/>
    </source>
</evidence>
<keyword evidence="3" id="KW-0560">Oxidoreductase</keyword>
<dbReference type="PRINTS" id="PR00081">
    <property type="entry name" value="GDHRDH"/>
</dbReference>
<dbReference type="InterPro" id="IPR002347">
    <property type="entry name" value="SDR_fam"/>
</dbReference>